<dbReference type="OrthoDB" id="2441380at2759"/>
<name>A0A317WDW2_9EURO</name>
<accession>A0A317WDW2</accession>
<dbReference type="Pfam" id="PF08881">
    <property type="entry name" value="CVNH"/>
    <property type="match status" value="1"/>
</dbReference>
<comment type="caution">
    <text evidence="2">The sequence shown here is derived from an EMBL/GenBank/DDBJ whole genome shotgun (WGS) entry which is preliminary data.</text>
</comment>
<dbReference type="AlphaFoldDB" id="A0A317WDW2"/>
<dbReference type="VEuPathDB" id="FungiDB:BO70DRAFT_395859"/>
<dbReference type="SMART" id="SM01111">
    <property type="entry name" value="CVNH"/>
    <property type="match status" value="1"/>
</dbReference>
<dbReference type="RefSeq" id="XP_025399855.1">
    <property type="nucleotide sequence ID" value="XM_025546573.1"/>
</dbReference>
<sequence length="110" mass="12614">MSFHESCQNIHLIHENGATLLHCEVRRRNNEYVARTIRLDRHIGNTDGWFLWGGSNFTETARDIQLVPTERGPKLTAFLRTRDGSHRELQGLYLADKIANENGELVFLGP</sequence>
<evidence type="ECO:0000313" key="2">
    <source>
        <dbReference type="EMBL" id="PWY83412.1"/>
    </source>
</evidence>
<dbReference type="EMBL" id="MSFL01000010">
    <property type="protein sequence ID" value="PWY83412.1"/>
    <property type="molecule type" value="Genomic_DNA"/>
</dbReference>
<gene>
    <name evidence="2" type="ORF">BO70DRAFT_395859</name>
</gene>
<dbReference type="GeneID" id="37068810"/>
<protein>
    <submittedName>
        <fullName evidence="2">Cyanovirin-N</fullName>
    </submittedName>
</protein>
<proteinExistence type="predicted"/>
<reference evidence="2 3" key="1">
    <citation type="submission" date="2016-12" db="EMBL/GenBank/DDBJ databases">
        <title>The genomes of Aspergillus section Nigri reveals drivers in fungal speciation.</title>
        <authorList>
            <consortium name="DOE Joint Genome Institute"/>
            <person name="Vesth T.C."/>
            <person name="Nybo J."/>
            <person name="Theobald S."/>
            <person name="Brandl J."/>
            <person name="Frisvad J.C."/>
            <person name="Nielsen K.F."/>
            <person name="Lyhne E.K."/>
            <person name="Kogle M.E."/>
            <person name="Kuo A."/>
            <person name="Riley R."/>
            <person name="Clum A."/>
            <person name="Nolan M."/>
            <person name="Lipzen A."/>
            <person name="Salamov A."/>
            <person name="Henrissat B."/>
            <person name="Wiebenga A."/>
            <person name="De Vries R.P."/>
            <person name="Grigoriev I.V."/>
            <person name="Mortensen U.H."/>
            <person name="Andersen M.R."/>
            <person name="Baker S.E."/>
        </authorList>
    </citation>
    <scope>NUCLEOTIDE SEQUENCE [LARGE SCALE GENOMIC DNA]</scope>
    <source>
        <strain evidence="2 3">CBS 117.55</strain>
    </source>
</reference>
<evidence type="ECO:0000313" key="3">
    <source>
        <dbReference type="Proteomes" id="UP000247233"/>
    </source>
</evidence>
<dbReference type="InterPro" id="IPR011058">
    <property type="entry name" value="Cyanovirin-N"/>
</dbReference>
<keyword evidence="3" id="KW-1185">Reference proteome</keyword>
<dbReference type="Proteomes" id="UP000247233">
    <property type="component" value="Unassembled WGS sequence"/>
</dbReference>
<dbReference type="PANTHER" id="PTHR42076:SF1">
    <property type="entry name" value="CYANOVIRIN-N DOMAIN-CONTAINING PROTEIN"/>
    <property type="match status" value="1"/>
</dbReference>
<organism evidence="2 3">
    <name type="scientific">Aspergillus heteromorphus CBS 117.55</name>
    <dbReference type="NCBI Taxonomy" id="1448321"/>
    <lineage>
        <taxon>Eukaryota</taxon>
        <taxon>Fungi</taxon>
        <taxon>Dikarya</taxon>
        <taxon>Ascomycota</taxon>
        <taxon>Pezizomycotina</taxon>
        <taxon>Eurotiomycetes</taxon>
        <taxon>Eurotiomycetidae</taxon>
        <taxon>Eurotiales</taxon>
        <taxon>Aspergillaceae</taxon>
        <taxon>Aspergillus</taxon>
        <taxon>Aspergillus subgen. Circumdati</taxon>
    </lineage>
</organism>
<feature type="domain" description="Cyanovirin-N" evidence="1">
    <location>
        <begin position="2"/>
        <end position="107"/>
    </location>
</feature>
<dbReference type="InterPro" id="IPR036673">
    <property type="entry name" value="Cyanovirin-N_sf"/>
</dbReference>
<dbReference type="PANTHER" id="PTHR42076">
    <property type="entry name" value="CYANOVIRIN-N HOMOLOG"/>
    <property type="match status" value="1"/>
</dbReference>
<dbReference type="Gene3D" id="2.30.60.10">
    <property type="entry name" value="Cyanovirin-N"/>
    <property type="match status" value="1"/>
</dbReference>
<dbReference type="SUPFAM" id="SSF51322">
    <property type="entry name" value="Cyanovirin-N"/>
    <property type="match status" value="1"/>
</dbReference>
<evidence type="ECO:0000259" key="1">
    <source>
        <dbReference type="SMART" id="SM01111"/>
    </source>
</evidence>